<feature type="chain" id="PRO_5041425519" description="Endonuclease" evidence="15">
    <location>
        <begin position="18"/>
        <end position="308"/>
    </location>
</feature>
<comment type="similarity">
    <text evidence="3 14">Belongs to the DNA/RNA non-specific endonuclease family.</text>
</comment>
<comment type="cofactor">
    <cofactor evidence="1 14">
        <name>Mg(2+)</name>
        <dbReference type="ChEBI" id="CHEBI:18420"/>
    </cofactor>
</comment>
<feature type="domain" description="ENPP1-3/EXOG-like endonuclease/phosphodiesterase" evidence="16">
    <location>
        <begin position="84"/>
        <end position="294"/>
    </location>
</feature>
<dbReference type="GO" id="GO:0003676">
    <property type="term" value="F:nucleic acid binding"/>
    <property type="evidence" value="ECO:0007669"/>
    <property type="project" value="InterPro"/>
</dbReference>
<dbReference type="GO" id="GO:0005743">
    <property type="term" value="C:mitochondrial inner membrane"/>
    <property type="evidence" value="ECO:0007669"/>
    <property type="project" value="TreeGrafter"/>
</dbReference>
<feature type="signal peptide" evidence="15">
    <location>
        <begin position="1"/>
        <end position="17"/>
    </location>
</feature>
<evidence type="ECO:0000256" key="11">
    <source>
        <dbReference type="ARBA" id="ARBA00023157"/>
    </source>
</evidence>
<proteinExistence type="inferred from homology"/>
<dbReference type="SMART" id="SM00477">
    <property type="entry name" value="NUC"/>
    <property type="match status" value="1"/>
</dbReference>
<feature type="active site" description="Proton acceptor" evidence="12">
    <location>
        <position position="149"/>
    </location>
</feature>
<accession>A0AA36DFN1</accession>
<feature type="binding site" evidence="13">
    <location>
        <position position="181"/>
    </location>
    <ligand>
        <name>Mg(2+)</name>
        <dbReference type="ChEBI" id="CHEBI:18420"/>
        <note>catalytic</note>
    </ligand>
</feature>
<feature type="domain" description="DNA/RNA non-specific endonuclease/pyrophosphatase/phosphodiesterase" evidence="17">
    <location>
        <begin position="83"/>
        <end position="294"/>
    </location>
</feature>
<evidence type="ECO:0000256" key="14">
    <source>
        <dbReference type="RuleBase" id="RU366055"/>
    </source>
</evidence>
<keyword evidence="4 14" id="KW-0540">Nuclease</keyword>
<evidence type="ECO:0000256" key="12">
    <source>
        <dbReference type="PIRSR" id="PIRSR640255-1"/>
    </source>
</evidence>
<comment type="caution">
    <text evidence="18">The sequence shown here is derived from an EMBL/GenBank/DDBJ whole genome shotgun (WGS) entry which is preliminary data.</text>
</comment>
<keyword evidence="15" id="KW-0732">Signal</keyword>
<dbReference type="SUPFAM" id="SSF54060">
    <property type="entry name" value="His-Me finger endonucleases"/>
    <property type="match status" value="1"/>
</dbReference>
<comment type="subcellular location">
    <subcellularLocation>
        <location evidence="2">Mitochondrion</location>
    </subcellularLocation>
</comment>
<keyword evidence="9" id="KW-0809">Transit peptide</keyword>
<dbReference type="AlphaFoldDB" id="A0AA36DFN1"/>
<evidence type="ECO:0000256" key="5">
    <source>
        <dbReference type="ARBA" id="ARBA00022723"/>
    </source>
</evidence>
<keyword evidence="5 13" id="KW-0479">Metal-binding</keyword>
<evidence type="ECO:0000256" key="15">
    <source>
        <dbReference type="SAM" id="SignalP"/>
    </source>
</evidence>
<evidence type="ECO:0000256" key="10">
    <source>
        <dbReference type="ARBA" id="ARBA00023128"/>
    </source>
</evidence>
<dbReference type="GO" id="GO:0005634">
    <property type="term" value="C:nucleus"/>
    <property type="evidence" value="ECO:0007669"/>
    <property type="project" value="TreeGrafter"/>
</dbReference>
<evidence type="ECO:0000259" key="17">
    <source>
        <dbReference type="SMART" id="SM00892"/>
    </source>
</evidence>
<sequence>MWRRLAGASVLATGSFAAGSLLGPDLATDLFTRKAYAATATMPMPVTLPESVALPTIDAKPMAPSRSSQIMQFGYPGFDNVRTFEDFVLSYDRKTRTAHWVCEHLSPDRMVYDPKVDRSKSEFKPDTSVHEYFQSKNEDYKGSGYDRGHLAAAGNHRRSQNSVDQTFLLSNMSPQVGRGFNRDKWNDVEKHVRTLAKKNPNVYVMTGPLYMPRKEIDGNLYVKYKVIGKNNVAVPTHFFKVALIETVPGSFELEAYVLPNEPIPDTVPIASFLVPLEMIERAAGFLIFEKVPKAAIKKVNGKKAGGFW</sequence>
<dbReference type="PROSITE" id="PS01070">
    <property type="entry name" value="NUCLEASE_NON_SPEC"/>
    <property type="match status" value="1"/>
</dbReference>
<dbReference type="InterPro" id="IPR020821">
    <property type="entry name" value="ENPP1-3/EXOG-like_nuc-like"/>
</dbReference>
<evidence type="ECO:0000313" key="19">
    <source>
        <dbReference type="Proteomes" id="UP001177023"/>
    </source>
</evidence>
<keyword evidence="6 14" id="KW-0255">Endonuclease</keyword>
<name>A0AA36DFN1_9BILA</name>
<evidence type="ECO:0000313" key="18">
    <source>
        <dbReference type="EMBL" id="CAJ0586733.1"/>
    </source>
</evidence>
<dbReference type="Pfam" id="PF01223">
    <property type="entry name" value="Endonuclease_NS"/>
    <property type="match status" value="1"/>
</dbReference>
<keyword evidence="7 14" id="KW-0378">Hydrolase</keyword>
<dbReference type="EMBL" id="CATQJA010002709">
    <property type="protein sequence ID" value="CAJ0586733.1"/>
    <property type="molecule type" value="Genomic_DNA"/>
</dbReference>
<dbReference type="EC" id="3.1.30.-" evidence="14"/>
<feature type="non-terminal residue" evidence="18">
    <location>
        <position position="308"/>
    </location>
</feature>
<evidence type="ECO:0000256" key="3">
    <source>
        <dbReference type="ARBA" id="ARBA00010052"/>
    </source>
</evidence>
<dbReference type="CDD" id="cd00091">
    <property type="entry name" value="NUC"/>
    <property type="match status" value="1"/>
</dbReference>
<reference evidence="18" key="1">
    <citation type="submission" date="2023-06" db="EMBL/GenBank/DDBJ databases">
        <authorList>
            <person name="Delattre M."/>
        </authorList>
    </citation>
    <scope>NUCLEOTIDE SEQUENCE</scope>
    <source>
        <strain evidence="18">AF72</strain>
    </source>
</reference>
<dbReference type="InterPro" id="IPR018524">
    <property type="entry name" value="DNA/RNA_endonuclease_AS"/>
</dbReference>
<keyword evidence="10" id="KW-0496">Mitochondrion</keyword>
<dbReference type="InterPro" id="IPR044929">
    <property type="entry name" value="DNA/RNA_non-sp_Endonuclease_sf"/>
</dbReference>
<dbReference type="PANTHER" id="PTHR13966">
    <property type="entry name" value="ENDONUCLEASE RELATED"/>
    <property type="match status" value="1"/>
</dbReference>
<organism evidence="18 19">
    <name type="scientific">Mesorhabditis spiculigera</name>
    <dbReference type="NCBI Taxonomy" id="96644"/>
    <lineage>
        <taxon>Eukaryota</taxon>
        <taxon>Metazoa</taxon>
        <taxon>Ecdysozoa</taxon>
        <taxon>Nematoda</taxon>
        <taxon>Chromadorea</taxon>
        <taxon>Rhabditida</taxon>
        <taxon>Rhabditina</taxon>
        <taxon>Rhabditomorpha</taxon>
        <taxon>Rhabditoidea</taxon>
        <taxon>Rhabditidae</taxon>
        <taxon>Mesorhabditinae</taxon>
        <taxon>Mesorhabditis</taxon>
    </lineage>
</organism>
<keyword evidence="8" id="KW-0460">Magnesium</keyword>
<evidence type="ECO:0000256" key="13">
    <source>
        <dbReference type="PIRSR" id="PIRSR640255-2"/>
    </source>
</evidence>
<gene>
    <name evidence="18" type="ORF">MSPICULIGERA_LOCUS24721</name>
</gene>
<dbReference type="InterPro" id="IPR040255">
    <property type="entry name" value="Non-specific_endonuclease"/>
</dbReference>
<dbReference type="SMART" id="SM00892">
    <property type="entry name" value="Endonuclease_NS"/>
    <property type="match status" value="1"/>
</dbReference>
<evidence type="ECO:0000256" key="9">
    <source>
        <dbReference type="ARBA" id="ARBA00022946"/>
    </source>
</evidence>
<dbReference type="PANTHER" id="PTHR13966:SF5">
    <property type="entry name" value="ENDONUCLEASE G, MITOCHONDRIAL"/>
    <property type="match status" value="1"/>
</dbReference>
<evidence type="ECO:0000256" key="4">
    <source>
        <dbReference type="ARBA" id="ARBA00022722"/>
    </source>
</evidence>
<evidence type="ECO:0000256" key="8">
    <source>
        <dbReference type="ARBA" id="ARBA00022842"/>
    </source>
</evidence>
<dbReference type="Proteomes" id="UP001177023">
    <property type="component" value="Unassembled WGS sequence"/>
</dbReference>
<dbReference type="FunFam" id="3.40.570.10:FF:000002">
    <property type="entry name" value="Endonuclease G, mitochondrial"/>
    <property type="match status" value="1"/>
</dbReference>
<protein>
    <recommendedName>
        <fullName evidence="14">Endonuclease</fullName>
        <ecNumber evidence="14">3.1.30.-</ecNumber>
    </recommendedName>
</protein>
<evidence type="ECO:0000256" key="6">
    <source>
        <dbReference type="ARBA" id="ARBA00022759"/>
    </source>
</evidence>
<dbReference type="GO" id="GO:0046872">
    <property type="term" value="F:metal ion binding"/>
    <property type="evidence" value="ECO:0007669"/>
    <property type="project" value="UniProtKB-KW"/>
</dbReference>
<evidence type="ECO:0000256" key="2">
    <source>
        <dbReference type="ARBA" id="ARBA00004173"/>
    </source>
</evidence>
<dbReference type="InterPro" id="IPR001604">
    <property type="entry name" value="Endo_G_ENPP1-like_dom"/>
</dbReference>
<evidence type="ECO:0000256" key="7">
    <source>
        <dbReference type="ARBA" id="ARBA00022801"/>
    </source>
</evidence>
<keyword evidence="19" id="KW-1185">Reference proteome</keyword>
<evidence type="ECO:0000256" key="1">
    <source>
        <dbReference type="ARBA" id="ARBA00001946"/>
    </source>
</evidence>
<keyword evidence="11" id="KW-1015">Disulfide bond</keyword>
<dbReference type="GO" id="GO:0006309">
    <property type="term" value="P:apoptotic DNA fragmentation"/>
    <property type="evidence" value="ECO:0007669"/>
    <property type="project" value="TreeGrafter"/>
</dbReference>
<dbReference type="GO" id="GO:0004521">
    <property type="term" value="F:RNA endonuclease activity"/>
    <property type="evidence" value="ECO:0007669"/>
    <property type="project" value="TreeGrafter"/>
</dbReference>
<dbReference type="GO" id="GO:0000014">
    <property type="term" value="F:single-stranded DNA endodeoxyribonuclease activity"/>
    <property type="evidence" value="ECO:0007669"/>
    <property type="project" value="TreeGrafter"/>
</dbReference>
<dbReference type="InterPro" id="IPR044925">
    <property type="entry name" value="His-Me_finger_sf"/>
</dbReference>
<dbReference type="Gene3D" id="3.40.570.10">
    <property type="entry name" value="Extracellular Endonuclease, subunit A"/>
    <property type="match status" value="1"/>
</dbReference>
<evidence type="ECO:0000259" key="16">
    <source>
        <dbReference type="SMART" id="SM00477"/>
    </source>
</evidence>